<dbReference type="GO" id="GO:0003924">
    <property type="term" value="F:GTPase activity"/>
    <property type="evidence" value="ECO:0007669"/>
    <property type="project" value="UniProtKB-UniRule"/>
</dbReference>
<dbReference type="EMBL" id="CP022579">
    <property type="protein sequence ID" value="QEL65538.1"/>
    <property type="molecule type" value="Genomic_DNA"/>
</dbReference>
<keyword evidence="5 10" id="KW-0547">Nucleotide-binding</keyword>
<dbReference type="Pfam" id="PF03193">
    <property type="entry name" value="RsgA_GTPase"/>
    <property type="match status" value="1"/>
</dbReference>
<dbReference type="GO" id="GO:0005737">
    <property type="term" value="C:cytoplasm"/>
    <property type="evidence" value="ECO:0007669"/>
    <property type="project" value="UniProtKB-SubCell"/>
</dbReference>
<gene>
    <name evidence="14" type="primary">engC</name>
    <name evidence="10" type="synonym">rsgA</name>
    <name evidence="14" type="ORF">OTERR_20620</name>
</gene>
<evidence type="ECO:0000256" key="2">
    <source>
        <dbReference type="ARBA" id="ARBA00022517"/>
    </source>
</evidence>
<dbReference type="CDD" id="cd01854">
    <property type="entry name" value="YjeQ_EngC"/>
    <property type="match status" value="1"/>
</dbReference>
<evidence type="ECO:0000259" key="12">
    <source>
        <dbReference type="PROSITE" id="PS50936"/>
    </source>
</evidence>
<dbReference type="InterPro" id="IPR031944">
    <property type="entry name" value="RsgA_N"/>
</dbReference>
<dbReference type="InterPro" id="IPR027417">
    <property type="entry name" value="P-loop_NTPase"/>
</dbReference>
<dbReference type="InterPro" id="IPR030378">
    <property type="entry name" value="G_CP_dom"/>
</dbReference>
<dbReference type="PANTHER" id="PTHR32120:SF11">
    <property type="entry name" value="SMALL RIBOSOMAL SUBUNIT BIOGENESIS GTPASE RSGA 1, MITOCHONDRIAL-RELATED"/>
    <property type="match status" value="1"/>
</dbReference>
<dbReference type="InterPro" id="IPR004881">
    <property type="entry name" value="Ribosome_biogen_GTPase_RsgA"/>
</dbReference>
<feature type="binding site" evidence="10">
    <location>
        <begin position="142"/>
        <end position="145"/>
    </location>
    <ligand>
        <name>GTP</name>
        <dbReference type="ChEBI" id="CHEBI:37565"/>
    </ligand>
</feature>
<keyword evidence="8 10" id="KW-0694">RNA-binding</keyword>
<keyword evidence="9 10" id="KW-0342">GTP-binding</keyword>
<organism evidence="14 15">
    <name type="scientific">Oryzomicrobium terrae</name>
    <dbReference type="NCBI Taxonomy" id="1735038"/>
    <lineage>
        <taxon>Bacteria</taxon>
        <taxon>Pseudomonadati</taxon>
        <taxon>Pseudomonadota</taxon>
        <taxon>Betaproteobacteria</taxon>
        <taxon>Rhodocyclales</taxon>
        <taxon>Rhodocyclaceae</taxon>
        <taxon>Oryzomicrobium</taxon>
    </lineage>
</organism>
<dbReference type="EC" id="3.6.1.-" evidence="10"/>
<proteinExistence type="inferred from homology"/>
<reference evidence="14 15" key="1">
    <citation type="submission" date="2017-07" db="EMBL/GenBank/DDBJ databases">
        <title>Complete genome sequence of Oryzomicrobium terrae TPP412.</title>
        <authorList>
            <person name="Chiu L.-W."/>
            <person name="Lo K.-J."/>
            <person name="Tsai Y.-M."/>
            <person name="Lin S.-S."/>
            <person name="Kuo C.-H."/>
            <person name="Liu C.-T."/>
        </authorList>
    </citation>
    <scope>NUCLEOTIDE SEQUENCE [LARGE SCALE GENOMIC DNA]</scope>
    <source>
        <strain evidence="14 15">TPP412</strain>
    </source>
</reference>
<accession>A0A5C1EBC3</accession>
<feature type="domain" description="CP-type G" evidence="13">
    <location>
        <begin position="93"/>
        <end position="255"/>
    </location>
</feature>
<feature type="binding site" evidence="10">
    <location>
        <position position="284"/>
    </location>
    <ligand>
        <name>Zn(2+)</name>
        <dbReference type="ChEBI" id="CHEBI:29105"/>
    </ligand>
</feature>
<keyword evidence="3 10" id="KW-0479">Metal-binding</keyword>
<keyword evidence="15" id="KW-1185">Reference proteome</keyword>
<dbReference type="Gene3D" id="3.40.50.300">
    <property type="entry name" value="P-loop containing nucleotide triphosphate hydrolases"/>
    <property type="match status" value="1"/>
</dbReference>
<keyword evidence="1 10" id="KW-0963">Cytoplasm</keyword>
<dbReference type="PANTHER" id="PTHR32120">
    <property type="entry name" value="SMALL RIBOSOMAL SUBUNIT BIOGENESIS GTPASE RSGA"/>
    <property type="match status" value="1"/>
</dbReference>
<dbReference type="SUPFAM" id="SSF52540">
    <property type="entry name" value="P-loop containing nucleoside triphosphate hydrolases"/>
    <property type="match status" value="1"/>
</dbReference>
<name>A0A5C1EBC3_9RHOO</name>
<dbReference type="PROSITE" id="PS51721">
    <property type="entry name" value="G_CP"/>
    <property type="match status" value="1"/>
</dbReference>
<dbReference type="GO" id="GO:0019843">
    <property type="term" value="F:rRNA binding"/>
    <property type="evidence" value="ECO:0007669"/>
    <property type="project" value="UniProtKB-KW"/>
</dbReference>
<comment type="subcellular location">
    <subcellularLocation>
        <location evidence="10">Cytoplasm</location>
    </subcellularLocation>
</comment>
<dbReference type="GO" id="GO:0005525">
    <property type="term" value="F:GTP binding"/>
    <property type="evidence" value="ECO:0007669"/>
    <property type="project" value="UniProtKB-UniRule"/>
</dbReference>
<keyword evidence="4 10" id="KW-0699">rRNA-binding</keyword>
<dbReference type="KEGG" id="otr:OTERR_20620"/>
<dbReference type="AlphaFoldDB" id="A0A5C1EBC3"/>
<sequence>MAGPARSNAPSRTHASAPGRAGKHAAPLLSGTVIAAFGRQYQVAPDRGEPLLCFPRGKKSEIACGDRVQVEQTAPGQGVIEAVAPRDSLLYRSNEFRQKLIAANVTQIAIVVATEPSFYDDLVTRCLVAAEDQEIRVLIVLNKCDLAPRLAEARARLAPLVKLGYTVIELSALEGAGLDELRAHLAGQVTVLVGQSGMGKSTLTNALIPEAQAATREISAALDSGKHTTTHARLYPLPGDTAGGALIDSPGLQDFGLHHLDQGALEYAFPEFRALLGQCRFRNCQHDQEPGCAFQAALAAGELDPRRFATFRQLLASANA</sequence>
<evidence type="ECO:0000256" key="5">
    <source>
        <dbReference type="ARBA" id="ARBA00022741"/>
    </source>
</evidence>
<dbReference type="PROSITE" id="PS50936">
    <property type="entry name" value="ENGC_GTPASE"/>
    <property type="match status" value="1"/>
</dbReference>
<comment type="similarity">
    <text evidence="10">Belongs to the TRAFAC class YlqF/YawG GTPase family. RsgA subfamily.</text>
</comment>
<evidence type="ECO:0000313" key="14">
    <source>
        <dbReference type="EMBL" id="QEL65538.1"/>
    </source>
</evidence>
<feature type="binding site" evidence="10">
    <location>
        <position position="286"/>
    </location>
    <ligand>
        <name>Zn(2+)</name>
        <dbReference type="ChEBI" id="CHEBI:29105"/>
    </ligand>
</feature>
<evidence type="ECO:0000256" key="1">
    <source>
        <dbReference type="ARBA" id="ARBA00022490"/>
    </source>
</evidence>
<dbReference type="Gene3D" id="1.10.40.50">
    <property type="entry name" value="Probable gtpase engc, domain 3"/>
    <property type="match status" value="1"/>
</dbReference>
<evidence type="ECO:0000256" key="3">
    <source>
        <dbReference type="ARBA" id="ARBA00022723"/>
    </source>
</evidence>
<feature type="binding site" evidence="10">
    <location>
        <position position="292"/>
    </location>
    <ligand>
        <name>Zn(2+)</name>
        <dbReference type="ChEBI" id="CHEBI:29105"/>
    </ligand>
</feature>
<feature type="domain" description="EngC GTPase" evidence="12">
    <location>
        <begin position="103"/>
        <end position="253"/>
    </location>
</feature>
<evidence type="ECO:0000259" key="13">
    <source>
        <dbReference type="PROSITE" id="PS51721"/>
    </source>
</evidence>
<keyword evidence="2 10" id="KW-0690">Ribosome biogenesis</keyword>
<feature type="binding site" evidence="10">
    <location>
        <begin position="194"/>
        <end position="202"/>
    </location>
    <ligand>
        <name>GTP</name>
        <dbReference type="ChEBI" id="CHEBI:37565"/>
    </ligand>
</feature>
<feature type="region of interest" description="Disordered" evidence="11">
    <location>
        <begin position="1"/>
        <end position="22"/>
    </location>
</feature>
<evidence type="ECO:0000256" key="6">
    <source>
        <dbReference type="ARBA" id="ARBA00022801"/>
    </source>
</evidence>
<dbReference type="Proteomes" id="UP000323671">
    <property type="component" value="Chromosome"/>
</dbReference>
<dbReference type="InterPro" id="IPR012340">
    <property type="entry name" value="NA-bd_OB-fold"/>
</dbReference>
<keyword evidence="7 10" id="KW-0862">Zinc</keyword>
<dbReference type="InterPro" id="IPR010914">
    <property type="entry name" value="RsgA_GTPase_dom"/>
</dbReference>
<evidence type="ECO:0000313" key="15">
    <source>
        <dbReference type="Proteomes" id="UP000323671"/>
    </source>
</evidence>
<dbReference type="GO" id="GO:0042274">
    <property type="term" value="P:ribosomal small subunit biogenesis"/>
    <property type="evidence" value="ECO:0007669"/>
    <property type="project" value="UniProtKB-UniRule"/>
</dbReference>
<evidence type="ECO:0000256" key="10">
    <source>
        <dbReference type="HAMAP-Rule" id="MF_01820"/>
    </source>
</evidence>
<evidence type="ECO:0000256" key="7">
    <source>
        <dbReference type="ARBA" id="ARBA00022833"/>
    </source>
</evidence>
<dbReference type="HAMAP" id="MF_01820">
    <property type="entry name" value="GTPase_RsgA"/>
    <property type="match status" value="1"/>
</dbReference>
<dbReference type="SUPFAM" id="SSF50249">
    <property type="entry name" value="Nucleic acid-binding proteins"/>
    <property type="match status" value="1"/>
</dbReference>
<dbReference type="CDD" id="cd04466">
    <property type="entry name" value="S1_YloQ_GTPase"/>
    <property type="match status" value="1"/>
</dbReference>
<evidence type="ECO:0000256" key="11">
    <source>
        <dbReference type="SAM" id="MobiDB-lite"/>
    </source>
</evidence>
<dbReference type="GO" id="GO:0046872">
    <property type="term" value="F:metal ion binding"/>
    <property type="evidence" value="ECO:0007669"/>
    <property type="project" value="UniProtKB-KW"/>
</dbReference>
<protein>
    <recommendedName>
        <fullName evidence="10">Small ribosomal subunit biogenesis GTPase RsgA</fullName>
        <ecNumber evidence="10">3.6.1.-</ecNumber>
    </recommendedName>
</protein>
<feature type="binding site" evidence="10">
    <location>
        <position position="279"/>
    </location>
    <ligand>
        <name>Zn(2+)</name>
        <dbReference type="ChEBI" id="CHEBI:29105"/>
    </ligand>
</feature>
<comment type="function">
    <text evidence="10">One of several proteins that assist in the late maturation steps of the functional core of the 30S ribosomal subunit. Helps release RbfA from mature subunits. May play a role in the assembly of ribosomal proteins into the subunit. Circularly permuted GTPase that catalyzes slow GTP hydrolysis, GTPase activity is stimulated by the 30S ribosomal subunit.</text>
</comment>
<dbReference type="RefSeq" id="WP_149425720.1">
    <property type="nucleotide sequence ID" value="NZ_CP022579.1"/>
</dbReference>
<comment type="subunit">
    <text evidence="10">Monomer. Associates with 30S ribosomal subunit, binds 16S rRNA.</text>
</comment>
<comment type="cofactor">
    <cofactor evidence="10">
        <name>Zn(2+)</name>
        <dbReference type="ChEBI" id="CHEBI:29105"/>
    </cofactor>
    <text evidence="10">Binds 1 zinc ion per subunit.</text>
</comment>
<evidence type="ECO:0000256" key="4">
    <source>
        <dbReference type="ARBA" id="ARBA00022730"/>
    </source>
</evidence>
<keyword evidence="6 10" id="KW-0378">Hydrolase</keyword>
<evidence type="ECO:0000256" key="9">
    <source>
        <dbReference type="ARBA" id="ARBA00023134"/>
    </source>
</evidence>
<evidence type="ECO:0000256" key="8">
    <source>
        <dbReference type="ARBA" id="ARBA00022884"/>
    </source>
</evidence>
<dbReference type="NCBIfam" id="TIGR00157">
    <property type="entry name" value="ribosome small subunit-dependent GTPase A"/>
    <property type="match status" value="1"/>
</dbReference>
<dbReference type="Gene3D" id="2.40.50.140">
    <property type="entry name" value="Nucleic acid-binding proteins"/>
    <property type="match status" value="1"/>
</dbReference>